<keyword evidence="1" id="KW-0808">Transferase</keyword>
<keyword evidence="2" id="KW-1185">Reference proteome</keyword>
<dbReference type="InterPro" id="IPR036388">
    <property type="entry name" value="WH-like_DNA-bd_sf"/>
</dbReference>
<keyword evidence="1" id="KW-0418">Kinase</keyword>
<gene>
    <name evidence="1" type="ORF">ACFQZ8_18020</name>
</gene>
<comment type="caution">
    <text evidence="1">The sequence shown here is derived from an EMBL/GenBank/DDBJ whole genome shotgun (WGS) entry which is preliminary data.</text>
</comment>
<organism evidence="1 2">
    <name type="scientific">Micromonospora azadirachtae</name>
    <dbReference type="NCBI Taxonomy" id="1970735"/>
    <lineage>
        <taxon>Bacteria</taxon>
        <taxon>Bacillati</taxon>
        <taxon>Actinomycetota</taxon>
        <taxon>Actinomycetes</taxon>
        <taxon>Micromonosporales</taxon>
        <taxon>Micromonosporaceae</taxon>
        <taxon>Micromonospora</taxon>
    </lineage>
</organism>
<accession>A0ABW3A5B8</accession>
<evidence type="ECO:0000313" key="1">
    <source>
        <dbReference type="EMBL" id="MFD0785804.1"/>
    </source>
</evidence>
<evidence type="ECO:0000313" key="2">
    <source>
        <dbReference type="Proteomes" id="UP001597053"/>
    </source>
</evidence>
<dbReference type="InterPro" id="IPR036390">
    <property type="entry name" value="WH_DNA-bd_sf"/>
</dbReference>
<proteinExistence type="predicted"/>
<dbReference type="Gene3D" id="1.10.10.10">
    <property type="entry name" value="Winged helix-like DNA-binding domain superfamily/Winged helix DNA-binding domain"/>
    <property type="match status" value="1"/>
</dbReference>
<dbReference type="EMBL" id="JBHTHM010000998">
    <property type="protein sequence ID" value="MFD0785804.1"/>
    <property type="molecule type" value="Genomic_DNA"/>
</dbReference>
<protein>
    <submittedName>
        <fullName evidence="1">Sugar kinase</fullName>
    </submittedName>
</protein>
<dbReference type="SUPFAM" id="SSF46785">
    <property type="entry name" value="Winged helix' DNA-binding domain"/>
    <property type="match status" value="1"/>
</dbReference>
<feature type="non-terminal residue" evidence="1">
    <location>
        <position position="62"/>
    </location>
</feature>
<name>A0ABW3A5B8_9ACTN</name>
<dbReference type="GO" id="GO:0016301">
    <property type="term" value="F:kinase activity"/>
    <property type="evidence" value="ECO:0007669"/>
    <property type="project" value="UniProtKB-KW"/>
</dbReference>
<sequence length="62" mass="6364">MTPTPGPVGAVRQGSLRELNLAVVLGRIAAAERPPSRAVLATETGLTRATVSAVVEDLITGR</sequence>
<dbReference type="Proteomes" id="UP001597053">
    <property type="component" value="Unassembled WGS sequence"/>
</dbReference>
<reference evidence="2" key="1">
    <citation type="journal article" date="2019" name="Int. J. Syst. Evol. Microbiol.">
        <title>The Global Catalogue of Microorganisms (GCM) 10K type strain sequencing project: providing services to taxonomists for standard genome sequencing and annotation.</title>
        <authorList>
            <consortium name="The Broad Institute Genomics Platform"/>
            <consortium name="The Broad Institute Genome Sequencing Center for Infectious Disease"/>
            <person name="Wu L."/>
            <person name="Ma J."/>
        </authorList>
    </citation>
    <scope>NUCLEOTIDE SEQUENCE [LARGE SCALE GENOMIC DNA]</scope>
    <source>
        <strain evidence="2">JCM 32148</strain>
    </source>
</reference>